<sequence length="127" mass="14455">MDMILQKCLSVVGNKNQSIDIEFIRLGLTDEALLQTVISLFLFLKYNVEHDGELNTLHFAESLPKDFNVFLPPKFLLLGNLIHKASESYISMCYDYSVVICKPLHYLIIMHSKCATNLYQVGNGLLD</sequence>
<name>A0A7J7FK32_DICBM</name>
<comment type="caution">
    <text evidence="1">The sequence shown here is derived from an EMBL/GenBank/DDBJ whole genome shotgun (WGS) entry which is preliminary data.</text>
</comment>
<accession>A0A7J7FK32</accession>
<gene>
    <name evidence="1" type="ORF">HPG69_015027</name>
</gene>
<proteinExistence type="predicted"/>
<protein>
    <submittedName>
        <fullName evidence="1">Uncharacterized protein</fullName>
    </submittedName>
</protein>
<dbReference type="AlphaFoldDB" id="A0A7J7FK32"/>
<reference evidence="1 2" key="1">
    <citation type="journal article" date="2020" name="Mol. Biol. Evol.">
        <title>Interspecific Gene Flow and the Evolution of Specialization in Black and White Rhinoceros.</title>
        <authorList>
            <person name="Moodley Y."/>
            <person name="Westbury M.V."/>
            <person name="Russo I.M."/>
            <person name="Gopalakrishnan S."/>
            <person name="Rakotoarivelo A."/>
            <person name="Olsen R.A."/>
            <person name="Prost S."/>
            <person name="Tunstall T."/>
            <person name="Ryder O.A."/>
            <person name="Dalen L."/>
            <person name="Bruford M.W."/>
        </authorList>
    </citation>
    <scope>NUCLEOTIDE SEQUENCE [LARGE SCALE GENOMIC DNA]</scope>
    <source>
        <strain evidence="1">SBR-YM</strain>
        <tissue evidence="1">Skin</tissue>
    </source>
</reference>
<dbReference type="Proteomes" id="UP000551758">
    <property type="component" value="Unassembled WGS sequence"/>
</dbReference>
<keyword evidence="2" id="KW-1185">Reference proteome</keyword>
<evidence type="ECO:0000313" key="2">
    <source>
        <dbReference type="Proteomes" id="UP000551758"/>
    </source>
</evidence>
<evidence type="ECO:0000313" key="1">
    <source>
        <dbReference type="EMBL" id="KAF5928422.1"/>
    </source>
</evidence>
<dbReference type="EMBL" id="JACDTQ010000370">
    <property type="protein sequence ID" value="KAF5928422.1"/>
    <property type="molecule type" value="Genomic_DNA"/>
</dbReference>
<organism evidence="1 2">
    <name type="scientific">Diceros bicornis minor</name>
    <name type="common">South-central black rhinoceros</name>
    <dbReference type="NCBI Taxonomy" id="77932"/>
    <lineage>
        <taxon>Eukaryota</taxon>
        <taxon>Metazoa</taxon>
        <taxon>Chordata</taxon>
        <taxon>Craniata</taxon>
        <taxon>Vertebrata</taxon>
        <taxon>Euteleostomi</taxon>
        <taxon>Mammalia</taxon>
        <taxon>Eutheria</taxon>
        <taxon>Laurasiatheria</taxon>
        <taxon>Perissodactyla</taxon>
        <taxon>Rhinocerotidae</taxon>
        <taxon>Diceros</taxon>
    </lineage>
</organism>